<dbReference type="InterPro" id="IPR049914">
    <property type="entry name" value="PHD1-3/5-6"/>
</dbReference>
<organism evidence="7 8">
    <name type="scientific">Panicum virgatum</name>
    <name type="common">Blackwell switchgrass</name>
    <dbReference type="NCBI Taxonomy" id="38727"/>
    <lineage>
        <taxon>Eukaryota</taxon>
        <taxon>Viridiplantae</taxon>
        <taxon>Streptophyta</taxon>
        <taxon>Embryophyta</taxon>
        <taxon>Tracheophyta</taxon>
        <taxon>Spermatophyta</taxon>
        <taxon>Magnoliopsida</taxon>
        <taxon>Liliopsida</taxon>
        <taxon>Poales</taxon>
        <taxon>Poaceae</taxon>
        <taxon>PACMAD clade</taxon>
        <taxon>Panicoideae</taxon>
        <taxon>Panicodae</taxon>
        <taxon>Paniceae</taxon>
        <taxon>Panicinae</taxon>
        <taxon>Panicum</taxon>
        <taxon>Panicum sect. Hiantes</taxon>
    </lineage>
</organism>
<keyword evidence="1" id="KW-0479">Metal-binding</keyword>
<dbReference type="EMBL" id="CM029041">
    <property type="protein sequence ID" value="KAG2623128.1"/>
    <property type="molecule type" value="Genomic_DNA"/>
</dbReference>
<proteinExistence type="predicted"/>
<evidence type="ECO:0008006" key="9">
    <source>
        <dbReference type="Google" id="ProtNLM"/>
    </source>
</evidence>
<evidence type="ECO:0000256" key="1">
    <source>
        <dbReference type="ARBA" id="ARBA00022723"/>
    </source>
</evidence>
<reference evidence="7" key="1">
    <citation type="submission" date="2020-05" db="EMBL/GenBank/DDBJ databases">
        <title>WGS assembly of Panicum virgatum.</title>
        <authorList>
            <person name="Lovell J.T."/>
            <person name="Jenkins J."/>
            <person name="Shu S."/>
            <person name="Juenger T.E."/>
            <person name="Schmutz J."/>
        </authorList>
    </citation>
    <scope>NUCLEOTIDE SEQUENCE</scope>
    <source>
        <strain evidence="7">AP13</strain>
    </source>
</reference>
<keyword evidence="5" id="KW-0804">Transcription</keyword>
<evidence type="ECO:0000256" key="2">
    <source>
        <dbReference type="ARBA" id="ARBA00022771"/>
    </source>
</evidence>
<dbReference type="PANTHER" id="PTHR33304">
    <property type="match status" value="1"/>
</dbReference>
<dbReference type="InterPro" id="IPR011011">
    <property type="entry name" value="Znf_FYVE_PHD"/>
</dbReference>
<dbReference type="SUPFAM" id="SSF57903">
    <property type="entry name" value="FYVE/PHD zinc finger"/>
    <property type="match status" value="1"/>
</dbReference>
<dbReference type="PANTHER" id="PTHR33304:SF55">
    <property type="entry name" value="ZINC FINGER PHD-TYPE DOMAIN-CONTAINING PROTEIN"/>
    <property type="match status" value="1"/>
</dbReference>
<accession>A0A8T0ULW3</accession>
<dbReference type="AlphaFoldDB" id="A0A8T0ULW3"/>
<evidence type="ECO:0000313" key="7">
    <source>
        <dbReference type="EMBL" id="KAG2623128.1"/>
    </source>
</evidence>
<dbReference type="Proteomes" id="UP000823388">
    <property type="component" value="Chromosome 3K"/>
</dbReference>
<dbReference type="Gene3D" id="3.30.40.10">
    <property type="entry name" value="Zinc/RING finger domain, C3HC4 (zinc finger)"/>
    <property type="match status" value="1"/>
</dbReference>
<evidence type="ECO:0000313" key="8">
    <source>
        <dbReference type="Proteomes" id="UP000823388"/>
    </source>
</evidence>
<keyword evidence="8" id="KW-1185">Reference proteome</keyword>
<protein>
    <recommendedName>
        <fullName evidence="9">PHD-type domain-containing protein</fullName>
    </recommendedName>
</protein>
<dbReference type="InterPro" id="IPR019786">
    <property type="entry name" value="Zinc_finger_PHD-type_CS"/>
</dbReference>
<evidence type="ECO:0000256" key="3">
    <source>
        <dbReference type="ARBA" id="ARBA00022833"/>
    </source>
</evidence>
<dbReference type="InterPro" id="IPR013083">
    <property type="entry name" value="Znf_RING/FYVE/PHD"/>
</dbReference>
<comment type="caution">
    <text evidence="7">The sequence shown here is derived from an EMBL/GenBank/DDBJ whole genome shotgun (WGS) entry which is preliminary data.</text>
</comment>
<keyword evidence="3" id="KW-0862">Zinc</keyword>
<dbReference type="PROSITE" id="PS01359">
    <property type="entry name" value="ZF_PHD_1"/>
    <property type="match status" value="1"/>
</dbReference>
<evidence type="ECO:0000256" key="4">
    <source>
        <dbReference type="ARBA" id="ARBA00023015"/>
    </source>
</evidence>
<keyword evidence="2" id="KW-0863">Zinc-finger</keyword>
<gene>
    <name evidence="7" type="ORF">PVAP13_3KG038027</name>
</gene>
<dbReference type="GO" id="GO:0008270">
    <property type="term" value="F:zinc ion binding"/>
    <property type="evidence" value="ECO:0007669"/>
    <property type="project" value="UniProtKB-KW"/>
</dbReference>
<feature type="compositionally biased region" description="Basic residues" evidence="6">
    <location>
        <begin position="102"/>
        <end position="112"/>
    </location>
</feature>
<dbReference type="GO" id="GO:0140566">
    <property type="term" value="F:histone reader activity"/>
    <property type="evidence" value="ECO:0007669"/>
    <property type="project" value="InterPro"/>
</dbReference>
<name>A0A8T0ULW3_PANVG</name>
<sequence>MGTVCEVCGDIGFEHLMVCCSDCKGSSTHRYCLDKVLFDAALADCWFCYDCQQRHGEDPCSRSIDKVSSEKKPGYAHFCALANQRITKRSVSAKDDAAAVRNGKRNPYRKKK</sequence>
<keyword evidence="4" id="KW-0805">Transcription regulation</keyword>
<evidence type="ECO:0000256" key="5">
    <source>
        <dbReference type="ARBA" id="ARBA00023163"/>
    </source>
</evidence>
<feature type="region of interest" description="Disordered" evidence="6">
    <location>
        <begin position="93"/>
        <end position="112"/>
    </location>
</feature>
<dbReference type="GO" id="GO:0034244">
    <property type="term" value="P:negative regulation of transcription elongation by RNA polymerase II"/>
    <property type="evidence" value="ECO:0007669"/>
    <property type="project" value="InterPro"/>
</dbReference>
<evidence type="ECO:0000256" key="6">
    <source>
        <dbReference type="SAM" id="MobiDB-lite"/>
    </source>
</evidence>